<dbReference type="Gene3D" id="3.30.1050.10">
    <property type="entry name" value="SCP2 sterol-binding domain"/>
    <property type="match status" value="1"/>
</dbReference>
<evidence type="ECO:0000313" key="2">
    <source>
        <dbReference type="EMBL" id="MBG6137256.1"/>
    </source>
</evidence>
<accession>A0A8J7KKX2</accession>
<feature type="domain" description="N-acetyltransferase" evidence="1">
    <location>
        <begin position="1"/>
        <end position="147"/>
    </location>
</feature>
<dbReference type="InterPro" id="IPR041380">
    <property type="entry name" value="Acetyltransf_17"/>
</dbReference>
<dbReference type="Gene3D" id="3.40.630.30">
    <property type="match status" value="2"/>
</dbReference>
<sequence length="389" mass="41280">MIIRSVSPEERPAVSLPLQQYAFTASPGPGFPFDPRYHHENAVLAAFDGERALACATRIPMTQNVRGRVLAMAGVAGVAAAPDARRGGHVRALVDRHLADAVAEGFAVSALYPFRTSFYERFGYVSLPEPARVTIDPASLTPLLRADLPGEVTWHPVADAYDDVRDLHTRLQRTTHGVAMRPAGNAAWVREANESWAAVARVAGEVVGALVYKITGHHGELAGGPLLAVDPHARALLLGFAARHVDQIDTVTLTPHPADRPELWSTDIAVTAAVRSTPTDVFAPMARVLSVPGLAGIDVGTGEVTVAVDDPLTGGTWRLRSDGGTLAVAASDAEPEAVLTGHGLSALVYGVLDPAELPVRRFAPTLPAPVADRLRALFPPVTPWLVEPF</sequence>
<name>A0A8J7KKX2_9ACTN</name>
<reference evidence="2" key="1">
    <citation type="submission" date="2020-11" db="EMBL/GenBank/DDBJ databases">
        <title>Sequencing the genomes of 1000 actinobacteria strains.</title>
        <authorList>
            <person name="Klenk H.-P."/>
        </authorList>
    </citation>
    <scope>NUCLEOTIDE SEQUENCE</scope>
    <source>
        <strain evidence="2">DSM 45356</strain>
    </source>
</reference>
<evidence type="ECO:0000259" key="1">
    <source>
        <dbReference type="PROSITE" id="PS51186"/>
    </source>
</evidence>
<keyword evidence="3" id="KW-1185">Reference proteome</keyword>
<dbReference type="Proteomes" id="UP000622552">
    <property type="component" value="Unassembled WGS sequence"/>
</dbReference>
<dbReference type="PANTHER" id="PTHR37817">
    <property type="entry name" value="N-ACETYLTRANSFERASE EIS"/>
    <property type="match status" value="1"/>
</dbReference>
<proteinExistence type="predicted"/>
<dbReference type="InterPro" id="IPR016181">
    <property type="entry name" value="Acyl_CoA_acyltransferase"/>
</dbReference>
<organism evidence="2 3">
    <name type="scientific">Longispora fulva</name>
    <dbReference type="NCBI Taxonomy" id="619741"/>
    <lineage>
        <taxon>Bacteria</taxon>
        <taxon>Bacillati</taxon>
        <taxon>Actinomycetota</taxon>
        <taxon>Actinomycetes</taxon>
        <taxon>Micromonosporales</taxon>
        <taxon>Micromonosporaceae</taxon>
        <taxon>Longispora</taxon>
    </lineage>
</organism>
<dbReference type="InterPro" id="IPR051554">
    <property type="entry name" value="Acetyltransferase_Eis"/>
</dbReference>
<dbReference type="Pfam" id="PF13527">
    <property type="entry name" value="Acetyltransf_9"/>
    <property type="match status" value="1"/>
</dbReference>
<dbReference type="SUPFAM" id="SSF55718">
    <property type="entry name" value="SCP-like"/>
    <property type="match status" value="1"/>
</dbReference>
<dbReference type="EMBL" id="JADOUF010000001">
    <property type="protein sequence ID" value="MBG6137256.1"/>
    <property type="molecule type" value="Genomic_DNA"/>
</dbReference>
<gene>
    <name evidence="2" type="ORF">IW245_003450</name>
</gene>
<evidence type="ECO:0000313" key="3">
    <source>
        <dbReference type="Proteomes" id="UP000622552"/>
    </source>
</evidence>
<dbReference type="PANTHER" id="PTHR37817:SF1">
    <property type="entry name" value="N-ACETYLTRANSFERASE EIS"/>
    <property type="match status" value="1"/>
</dbReference>
<dbReference type="SUPFAM" id="SSF55729">
    <property type="entry name" value="Acyl-CoA N-acyltransferases (Nat)"/>
    <property type="match status" value="1"/>
</dbReference>
<dbReference type="GO" id="GO:0030649">
    <property type="term" value="P:aminoglycoside antibiotic catabolic process"/>
    <property type="evidence" value="ECO:0007669"/>
    <property type="project" value="TreeGrafter"/>
</dbReference>
<comment type="caution">
    <text evidence="2">The sequence shown here is derived from an EMBL/GenBank/DDBJ whole genome shotgun (WGS) entry which is preliminary data.</text>
</comment>
<dbReference type="InterPro" id="IPR036527">
    <property type="entry name" value="SCP2_sterol-bd_dom_sf"/>
</dbReference>
<dbReference type="AlphaFoldDB" id="A0A8J7KKX2"/>
<dbReference type="RefSeq" id="WP_197004138.1">
    <property type="nucleotide sequence ID" value="NZ_BONS01000020.1"/>
</dbReference>
<dbReference type="PROSITE" id="PS51186">
    <property type="entry name" value="GNAT"/>
    <property type="match status" value="1"/>
</dbReference>
<protein>
    <submittedName>
        <fullName evidence="2">Putative acetyltransferase</fullName>
    </submittedName>
</protein>
<dbReference type="GO" id="GO:0034069">
    <property type="term" value="F:aminoglycoside N-acetyltransferase activity"/>
    <property type="evidence" value="ECO:0007669"/>
    <property type="project" value="TreeGrafter"/>
</dbReference>
<dbReference type="InterPro" id="IPR000182">
    <property type="entry name" value="GNAT_dom"/>
</dbReference>
<dbReference type="Pfam" id="PF17668">
    <property type="entry name" value="Acetyltransf_17"/>
    <property type="match status" value="1"/>
</dbReference>